<feature type="transmembrane region" description="Helical" evidence="1">
    <location>
        <begin position="561"/>
        <end position="581"/>
    </location>
</feature>
<protein>
    <submittedName>
        <fullName evidence="2">Uncharacterized protein</fullName>
    </submittedName>
</protein>
<evidence type="ECO:0000256" key="1">
    <source>
        <dbReference type="SAM" id="Phobius"/>
    </source>
</evidence>
<dbReference type="Proteomes" id="UP000249619">
    <property type="component" value="Unassembled WGS sequence"/>
</dbReference>
<reference evidence="3" key="1">
    <citation type="submission" date="2018-05" db="EMBL/GenBank/DDBJ databases">
        <title>Draft genome sequence of Stemphylium lycopersici strain CIDEFI 213.</title>
        <authorList>
            <person name="Medina R."/>
            <person name="Franco M.E.E."/>
            <person name="Lucentini C.G."/>
            <person name="Saparrat M.C.N."/>
            <person name="Balatti P.A."/>
        </authorList>
    </citation>
    <scope>NUCLEOTIDE SEQUENCE [LARGE SCALE GENOMIC DNA]</scope>
    <source>
        <strain evidence="3">CIDEFI 213</strain>
    </source>
</reference>
<dbReference type="AlphaFoldDB" id="A0A364NDM7"/>
<keyword evidence="1" id="KW-1133">Transmembrane helix</keyword>
<keyword evidence="1" id="KW-0812">Transmembrane</keyword>
<comment type="caution">
    <text evidence="2">The sequence shown here is derived from an EMBL/GenBank/DDBJ whole genome shotgun (WGS) entry which is preliminary data.</text>
</comment>
<keyword evidence="1" id="KW-0472">Membrane</keyword>
<dbReference type="EMBL" id="QGDH01000013">
    <property type="protein sequence ID" value="RAR15243.1"/>
    <property type="molecule type" value="Genomic_DNA"/>
</dbReference>
<organism evidence="2 3">
    <name type="scientific">Stemphylium lycopersici</name>
    <name type="common">Tomato gray leaf spot disease fungus</name>
    <name type="synonym">Thyrospora lycopersici</name>
    <dbReference type="NCBI Taxonomy" id="183478"/>
    <lineage>
        <taxon>Eukaryota</taxon>
        <taxon>Fungi</taxon>
        <taxon>Dikarya</taxon>
        <taxon>Ascomycota</taxon>
        <taxon>Pezizomycotina</taxon>
        <taxon>Dothideomycetes</taxon>
        <taxon>Pleosporomycetidae</taxon>
        <taxon>Pleosporales</taxon>
        <taxon>Pleosporineae</taxon>
        <taxon>Pleosporaceae</taxon>
        <taxon>Stemphylium</taxon>
    </lineage>
</organism>
<sequence>MTDAHEAQYHLTYNDTVIAPLPSDPDNEFFSLGAYHDQLYNVDSDARHYNSRGGDPCYGDDGRATIGASPTSIIPPAANVANKDFATSRRIEKPDVPLTNTSKSEATRLDYPQDARPDPCLHVHCKDQGTNLGNTVDPAWDTKDGFCPSRDCPARWDFCTSRFAWLNGTMIFVCSVSTALSALFVVLASKGQRYGDFIGNNAEAKLSISAAILWTSVMAKTIEISFVTGFVAFLGQVLSRRAFVNSKSRGVTLSELTMWHWVVQPGTLVAQPEIARYTGLSTLGILTLTGTVLSTLYVTAATALVQPISKESNWNAKTMVGSVQTDFANINAIEGRCPNPTLDEDEGGGTCARLDSAGKSLYSVTQFLANWEDIVSAGQNVSTDQEHRPSWIGVPGASDTTVSGSKVEALCGERADGAAYIDAVPDVPWNPTSVPKTRVSIATWRDIGSDWARALNLDTGMRTGGGNDSLSRMLMLLLLQPEDSNPASFEVKLNPALPSLAETLAIAASDTLLNSLQGAPFVEYWNHTHPSLDEPQTQWFRAKLKSREYASGGVDNASKGWLVVLISTFLLNTIVLVYFIVQPGLVTDVSQPPQLFALAVNSPPARVFAGSCRGGPEGKEYEASWFIGYEGGHVSIEPKSDKDSTLSTHVSDPDRISTYPTAIPASSGIFSAISAAFDRTKLYSNPRIRGRRRGDLASSTDSLRPWRRSRSVPSLQSQYELGDIR</sequence>
<dbReference type="OrthoDB" id="4721035at2759"/>
<evidence type="ECO:0000313" key="3">
    <source>
        <dbReference type="Proteomes" id="UP000249619"/>
    </source>
</evidence>
<accession>A0A364NDM7</accession>
<proteinExistence type="predicted"/>
<keyword evidence="3" id="KW-1185">Reference proteome</keyword>
<name>A0A364NDM7_STELY</name>
<dbReference type="STRING" id="183478.A0A364NDM7"/>
<feature type="transmembrane region" description="Helical" evidence="1">
    <location>
        <begin position="164"/>
        <end position="188"/>
    </location>
</feature>
<feature type="transmembrane region" description="Helical" evidence="1">
    <location>
        <begin position="208"/>
        <end position="234"/>
    </location>
</feature>
<gene>
    <name evidence="2" type="ORF">DDE83_001277</name>
</gene>
<evidence type="ECO:0000313" key="2">
    <source>
        <dbReference type="EMBL" id="RAR15243.1"/>
    </source>
</evidence>